<evidence type="ECO:0000256" key="1">
    <source>
        <dbReference type="SAM" id="MobiDB-lite"/>
    </source>
</evidence>
<organism evidence="2 3">
    <name type="scientific">Holospora obtusa F1</name>
    <dbReference type="NCBI Taxonomy" id="1399147"/>
    <lineage>
        <taxon>Bacteria</taxon>
        <taxon>Pseudomonadati</taxon>
        <taxon>Pseudomonadota</taxon>
        <taxon>Alphaproteobacteria</taxon>
        <taxon>Holosporales</taxon>
        <taxon>Holosporaceae</taxon>
        <taxon>Holospora</taxon>
    </lineage>
</organism>
<name>W6TFB5_HOLOB</name>
<evidence type="ECO:0000313" key="2">
    <source>
        <dbReference type="EMBL" id="ETZ07679.1"/>
    </source>
</evidence>
<dbReference type="OrthoDB" id="8479806at2"/>
<accession>W6TFB5</accession>
<dbReference type="EMBL" id="AWTR02000015">
    <property type="protein sequence ID" value="ETZ07679.1"/>
    <property type="molecule type" value="Genomic_DNA"/>
</dbReference>
<proteinExistence type="predicted"/>
<dbReference type="AlphaFoldDB" id="W6TFB5"/>
<evidence type="ECO:0000313" key="3">
    <source>
        <dbReference type="Proteomes" id="UP000019112"/>
    </source>
</evidence>
<comment type="caution">
    <text evidence="2">The sequence shown here is derived from an EMBL/GenBank/DDBJ whole genome shotgun (WGS) entry which is preliminary data.</text>
</comment>
<protein>
    <submittedName>
        <fullName evidence="2">Uncharacterized protein</fullName>
    </submittedName>
</protein>
<dbReference type="Proteomes" id="UP000019112">
    <property type="component" value="Unassembled WGS sequence"/>
</dbReference>
<dbReference type="RefSeq" id="WP_021827377.1">
    <property type="nucleotide sequence ID" value="NZ_AWTR02000015.1"/>
</dbReference>
<sequence length="403" mass="45422">MLINVVFAAGESTKEEEKGNESVSTPNQEKQRFGSDDCTSGCTVFSLERTAIFSQTFSEEILLKNKIFSKENLGEGTGSVWRLSPEFSLDKQIRAVVSECKTSFFKLVEYARSHNLSLKEEDGVQSMGMKAKEGNSVRFICPFSLDGICSAINTIHTDGNEVHGGSVFELRSALIKFHNIMKGVFQKSGLYPKNSSWRTEVVKNFSEEGIYSGISEVDKEELRKINPILHQCFNIFKMFQEQKDVEMQIRLVTGAARYQPPHYDGNTFCVLSLSVYDVYEVFGDQNEKKLFLPNGESFLWFGDSAQNLSSEIKEKLTQSGVEFSSVVELPHGVDYVPEEKNSREAVTLLVMWTPSAKSSAQYCFFPKPLETFQKPLVLKNDIESVKVIQKNALSDAQDDQKTR</sequence>
<gene>
    <name evidence="2" type="ORF">P618_200125</name>
</gene>
<reference evidence="2 3" key="1">
    <citation type="journal article" date="2014" name="FEMS Microbiol. Lett.">
        <title>Draft genome sequences of three Holospora species (Holospora obtusa, Holospora undulata, and Holospora elegans), endonuclear symbiotic bacteria of the ciliate Paramecium caudatum.</title>
        <authorList>
            <person name="Dohra H."/>
            <person name="Tanaka K."/>
            <person name="Suzuki T."/>
            <person name="Fujishima M."/>
            <person name="Suzuki H."/>
        </authorList>
    </citation>
    <scope>NUCLEOTIDE SEQUENCE [LARGE SCALE GENOMIC DNA]</scope>
    <source>
        <strain evidence="2 3">F1</strain>
    </source>
</reference>
<keyword evidence="3" id="KW-1185">Reference proteome</keyword>
<feature type="region of interest" description="Disordered" evidence="1">
    <location>
        <begin position="9"/>
        <end position="35"/>
    </location>
</feature>